<protein>
    <submittedName>
        <fullName evidence="2">Predicted RNA-binding protein, contains PUA-like domain</fullName>
    </submittedName>
</protein>
<feature type="domain" description="EVE" evidence="1">
    <location>
        <begin position="2"/>
        <end position="146"/>
    </location>
</feature>
<dbReference type="PANTHER" id="PTHR14087">
    <property type="entry name" value="THYMOCYTE NUCLEAR PROTEIN 1"/>
    <property type="match status" value="1"/>
</dbReference>
<dbReference type="SUPFAM" id="SSF88697">
    <property type="entry name" value="PUA domain-like"/>
    <property type="match status" value="1"/>
</dbReference>
<dbReference type="Proteomes" id="UP000243207">
    <property type="component" value="Chromosome I"/>
</dbReference>
<dbReference type="Gene3D" id="3.10.590.10">
    <property type="entry name" value="ph1033 like domains"/>
    <property type="match status" value="1"/>
</dbReference>
<organism evidence="2 3">
    <name type="scientific">Halopseudomonas xinjiangensis</name>
    <dbReference type="NCBI Taxonomy" id="487184"/>
    <lineage>
        <taxon>Bacteria</taxon>
        <taxon>Pseudomonadati</taxon>
        <taxon>Pseudomonadota</taxon>
        <taxon>Gammaproteobacteria</taxon>
        <taxon>Pseudomonadales</taxon>
        <taxon>Pseudomonadaceae</taxon>
        <taxon>Halopseudomonas</taxon>
    </lineage>
</organism>
<dbReference type="InterPro" id="IPR015947">
    <property type="entry name" value="PUA-like_sf"/>
</dbReference>
<accession>A0A1H1L8Q2</accession>
<dbReference type="InterPro" id="IPR047197">
    <property type="entry name" value="THYN1-like_EVE"/>
</dbReference>
<dbReference type="InterPro" id="IPR002740">
    <property type="entry name" value="EVE_domain"/>
</dbReference>
<keyword evidence="3" id="KW-1185">Reference proteome</keyword>
<name>A0A1H1L8Q2_9GAMM</name>
<reference evidence="3" key="1">
    <citation type="submission" date="2016-10" db="EMBL/GenBank/DDBJ databases">
        <authorList>
            <person name="Varghese N."/>
            <person name="Submissions S."/>
        </authorList>
    </citation>
    <scope>NUCLEOTIDE SEQUENCE [LARGE SCALE GENOMIC DNA]</scope>
    <source>
        <strain evidence="3">NRRL B-51270</strain>
    </source>
</reference>
<proteinExistence type="predicted"/>
<evidence type="ECO:0000259" key="1">
    <source>
        <dbReference type="Pfam" id="PF01878"/>
    </source>
</evidence>
<dbReference type="Pfam" id="PF01878">
    <property type="entry name" value="EVE"/>
    <property type="match status" value="1"/>
</dbReference>
<evidence type="ECO:0000313" key="3">
    <source>
        <dbReference type="Proteomes" id="UP000243207"/>
    </source>
</evidence>
<dbReference type="AlphaFoldDB" id="A0A1H1L8Q2"/>
<dbReference type="OrthoDB" id="9791347at2"/>
<dbReference type="RefSeq" id="WP_093391117.1">
    <property type="nucleotide sequence ID" value="NZ_LT629736.1"/>
</dbReference>
<dbReference type="InterPro" id="IPR052181">
    <property type="entry name" value="5hmC_binding"/>
</dbReference>
<dbReference type="STRING" id="487184.SAMN05216421_0088"/>
<dbReference type="CDD" id="cd21133">
    <property type="entry name" value="EVE"/>
    <property type="match status" value="1"/>
</dbReference>
<dbReference type="PANTHER" id="PTHR14087:SF7">
    <property type="entry name" value="THYMOCYTE NUCLEAR PROTEIN 1"/>
    <property type="match status" value="1"/>
</dbReference>
<dbReference type="EMBL" id="LT629736">
    <property type="protein sequence ID" value="SDR70898.1"/>
    <property type="molecule type" value="Genomic_DNA"/>
</dbReference>
<sequence>MQYWLMKSEPDVFSIDDLARLGTAPWDGVRNYQARNMLQRMEPGDLFLFYHSSCTPPGVAGIGRVVGAAYPDRTALDRASPYHDPRFTETKLPWKAVDVAHEETFPQLLSLSALRNLPGLEELPLLRRGSRLSVMPVSTGEWEVIVLAARQK</sequence>
<gene>
    <name evidence="2" type="ORF">SAMN05216421_0088</name>
</gene>
<evidence type="ECO:0000313" key="2">
    <source>
        <dbReference type="EMBL" id="SDR70898.1"/>
    </source>
</evidence>